<dbReference type="Proteomes" id="UP000789860">
    <property type="component" value="Unassembled WGS sequence"/>
</dbReference>
<evidence type="ECO:0000313" key="2">
    <source>
        <dbReference type="Proteomes" id="UP000789860"/>
    </source>
</evidence>
<reference evidence="1" key="1">
    <citation type="submission" date="2021-06" db="EMBL/GenBank/DDBJ databases">
        <authorList>
            <person name="Kallberg Y."/>
            <person name="Tangrot J."/>
            <person name="Rosling A."/>
        </authorList>
    </citation>
    <scope>NUCLEOTIDE SEQUENCE</scope>
    <source>
        <strain evidence="1">AU212A</strain>
    </source>
</reference>
<dbReference type="EMBL" id="CAJVPM010024178">
    <property type="protein sequence ID" value="CAG8652550.1"/>
    <property type="molecule type" value="Genomic_DNA"/>
</dbReference>
<name>A0ACA9NEI3_9GLOM</name>
<sequence>LQANSEKVTKISEDNLENSLYLNNDDISTDHEDIQRENDIEASKITATYKAVHYKMLCHNCMVQKNNLNYMNLTLEEIVPRTPENIQHILNDNYRKEFSIYNIANAFWKFL</sequence>
<organism evidence="1 2">
    <name type="scientific">Scutellospora calospora</name>
    <dbReference type="NCBI Taxonomy" id="85575"/>
    <lineage>
        <taxon>Eukaryota</taxon>
        <taxon>Fungi</taxon>
        <taxon>Fungi incertae sedis</taxon>
        <taxon>Mucoromycota</taxon>
        <taxon>Glomeromycotina</taxon>
        <taxon>Glomeromycetes</taxon>
        <taxon>Diversisporales</taxon>
        <taxon>Gigasporaceae</taxon>
        <taxon>Scutellospora</taxon>
    </lineage>
</organism>
<feature type="non-terminal residue" evidence="1">
    <location>
        <position position="1"/>
    </location>
</feature>
<proteinExistence type="predicted"/>
<evidence type="ECO:0000313" key="1">
    <source>
        <dbReference type="EMBL" id="CAG8652550.1"/>
    </source>
</evidence>
<accession>A0ACA9NEI3</accession>
<comment type="caution">
    <text evidence="1">The sequence shown here is derived from an EMBL/GenBank/DDBJ whole genome shotgun (WGS) entry which is preliminary data.</text>
</comment>
<feature type="non-terminal residue" evidence="1">
    <location>
        <position position="111"/>
    </location>
</feature>
<gene>
    <name evidence="1" type="ORF">SCALOS_LOCUS8715</name>
</gene>
<keyword evidence="2" id="KW-1185">Reference proteome</keyword>
<protein>
    <submittedName>
        <fullName evidence="1">7702_t:CDS:1</fullName>
    </submittedName>
</protein>